<gene>
    <name evidence="2" type="ORF">PG994_006147</name>
</gene>
<feature type="region of interest" description="Disordered" evidence="1">
    <location>
        <begin position="156"/>
        <end position="177"/>
    </location>
</feature>
<dbReference type="InterPro" id="IPR025213">
    <property type="entry name" value="Sim4_Fta2"/>
</dbReference>
<dbReference type="EMBL" id="JAQQWL010000006">
    <property type="protein sequence ID" value="KAK8069531.1"/>
    <property type="molecule type" value="Genomic_DNA"/>
</dbReference>
<dbReference type="Pfam" id="PF13095">
    <property type="entry name" value="FTA2"/>
    <property type="match status" value="1"/>
</dbReference>
<feature type="region of interest" description="Disordered" evidence="1">
    <location>
        <begin position="318"/>
        <end position="393"/>
    </location>
</feature>
<dbReference type="RefSeq" id="XP_066716825.1">
    <property type="nucleotide sequence ID" value="XM_066857556.1"/>
</dbReference>
<dbReference type="SUPFAM" id="SSF56112">
    <property type="entry name" value="Protein kinase-like (PK-like)"/>
    <property type="match status" value="2"/>
</dbReference>
<accession>A0ABR1VGU4</accession>
<feature type="compositionally biased region" description="Basic residues" evidence="1">
    <location>
        <begin position="330"/>
        <end position="339"/>
    </location>
</feature>
<evidence type="ECO:0000256" key="1">
    <source>
        <dbReference type="SAM" id="MobiDB-lite"/>
    </source>
</evidence>
<evidence type="ECO:0000313" key="2">
    <source>
        <dbReference type="EMBL" id="KAK8069531.1"/>
    </source>
</evidence>
<evidence type="ECO:0000313" key="3">
    <source>
        <dbReference type="Proteomes" id="UP001480595"/>
    </source>
</evidence>
<dbReference type="InterPro" id="IPR011009">
    <property type="entry name" value="Kinase-like_dom_sf"/>
</dbReference>
<sequence length="393" mass="46143">MAALPKAMGPKLMPFGKSAEERCHIDFIKQLGQGFAGYVWKVRIDGDVYALKMRLLHFRRFHKEREECGYTEHDINAEKSQFSRESRAYGRLKECDREDLSIMCHGYMQLDETHEKELAKKGTYDWNRRDDEQEPIMAIVKEYIDVPDKAQDEVHNRAHNEPPMPDTSWHSEHEEDEDEVERRLEEYWFQMRKLSWQNKEHLFQESDIPQMMEDLHSLHKLGIWVGDIKPDNYLHGKIIDFSSSLTMPAFSMDPRIHGHSSSTGGTFDRAELNHIIREYYKCCRPEKENKYEMVIKPRYQTRSRYRRQYSAAVTDPAYYGLYSDGTPQPVKRRKTSKSRVSKDGAQPGSNTKQNKAAEKEKNESRKDGDNEKEDKTEEGKGKGTRKTSEMKTQ</sequence>
<organism evidence="2 3">
    <name type="scientific">Apiospora phragmitis</name>
    <dbReference type="NCBI Taxonomy" id="2905665"/>
    <lineage>
        <taxon>Eukaryota</taxon>
        <taxon>Fungi</taxon>
        <taxon>Dikarya</taxon>
        <taxon>Ascomycota</taxon>
        <taxon>Pezizomycotina</taxon>
        <taxon>Sordariomycetes</taxon>
        <taxon>Xylariomycetidae</taxon>
        <taxon>Amphisphaeriales</taxon>
        <taxon>Apiosporaceae</taxon>
        <taxon>Apiospora</taxon>
    </lineage>
</organism>
<comment type="caution">
    <text evidence="2">The sequence shown here is derived from an EMBL/GenBank/DDBJ whole genome shotgun (WGS) entry which is preliminary data.</text>
</comment>
<protein>
    <submittedName>
        <fullName evidence="2">Kinetochore Sim4 complex subunit FTA2-domain-containing protein</fullName>
    </submittedName>
</protein>
<dbReference type="GeneID" id="92090619"/>
<feature type="compositionally biased region" description="Basic and acidic residues" evidence="1">
    <location>
        <begin position="355"/>
        <end position="393"/>
    </location>
</feature>
<reference evidence="2 3" key="1">
    <citation type="submission" date="2023-01" db="EMBL/GenBank/DDBJ databases">
        <title>Analysis of 21 Apiospora genomes using comparative genomics revels a genus with tremendous synthesis potential of carbohydrate active enzymes and secondary metabolites.</title>
        <authorList>
            <person name="Sorensen T."/>
        </authorList>
    </citation>
    <scope>NUCLEOTIDE SEQUENCE [LARGE SCALE GENOMIC DNA]</scope>
    <source>
        <strain evidence="2 3">CBS 135458</strain>
    </source>
</reference>
<keyword evidence="3" id="KW-1185">Reference proteome</keyword>
<proteinExistence type="predicted"/>
<dbReference type="Proteomes" id="UP001480595">
    <property type="component" value="Unassembled WGS sequence"/>
</dbReference>
<name>A0ABR1VGU4_9PEZI</name>